<protein>
    <recommendedName>
        <fullName evidence="5">Tat pathway signal sequence</fullName>
    </recommendedName>
</protein>
<proteinExistence type="inferred from homology"/>
<gene>
    <name evidence="3" type="ORF">VHEMI04295</name>
</gene>
<evidence type="ECO:0000313" key="3">
    <source>
        <dbReference type="EMBL" id="CEJ87082.1"/>
    </source>
</evidence>
<dbReference type="PANTHER" id="PTHR33365:SF14">
    <property type="entry name" value="TAT PATHWAY SIGNAL SEQUENCE"/>
    <property type="match status" value="1"/>
</dbReference>
<evidence type="ECO:0008006" key="5">
    <source>
        <dbReference type="Google" id="ProtNLM"/>
    </source>
</evidence>
<keyword evidence="2" id="KW-0812">Transmembrane</keyword>
<dbReference type="InterPro" id="IPR021765">
    <property type="entry name" value="UstYa-like"/>
</dbReference>
<evidence type="ECO:0000256" key="1">
    <source>
        <dbReference type="ARBA" id="ARBA00035112"/>
    </source>
</evidence>
<dbReference type="Proteomes" id="UP000039046">
    <property type="component" value="Unassembled WGS sequence"/>
</dbReference>
<sequence length="312" mass="35560">MFDPHSASEDTDPIPDSAYLLGNESHQKEKYRKQSHWKSPSACILIVNIIMLIISIICLLASLALWQSSQPSHSRNWLLKATSNPSPILEQINIPVLSKKMNGTFLETGTKDIFRQDPSPEVDAAWDRIQTRDAVPISRLDVIRLGKDPDDTAKFPESFGLGNEAYIAKVDVFHQIHCLNTLRMNLRNNFDYYYGSEFPNGTATTKFHDLHVGHCLVTLLENIKCAGNVDLYTHRWVDAQVHPYADFNMAHQCRDFDAILAWQEKHAVPMDQMMNVTKPKDAKVHIMSHEFKEVMGWYKTHPEDDTVNGEDG</sequence>
<name>A0A0A1T0U6_9HYPO</name>
<keyword evidence="4" id="KW-1185">Reference proteome</keyword>
<feature type="transmembrane region" description="Helical" evidence="2">
    <location>
        <begin position="42"/>
        <end position="66"/>
    </location>
</feature>
<keyword evidence="2" id="KW-0472">Membrane</keyword>
<dbReference type="STRING" id="1531966.A0A0A1T0U6"/>
<dbReference type="EMBL" id="CDHN01000002">
    <property type="protein sequence ID" value="CEJ87082.1"/>
    <property type="molecule type" value="Genomic_DNA"/>
</dbReference>
<evidence type="ECO:0000313" key="4">
    <source>
        <dbReference type="Proteomes" id="UP000039046"/>
    </source>
</evidence>
<dbReference type="HOGENOM" id="CLU_042941_0_0_1"/>
<dbReference type="OrthoDB" id="3687641at2759"/>
<dbReference type="AlphaFoldDB" id="A0A0A1T0U6"/>
<organism evidence="3 4">
    <name type="scientific">[Torrubiella] hemipterigena</name>
    <dbReference type="NCBI Taxonomy" id="1531966"/>
    <lineage>
        <taxon>Eukaryota</taxon>
        <taxon>Fungi</taxon>
        <taxon>Dikarya</taxon>
        <taxon>Ascomycota</taxon>
        <taxon>Pezizomycotina</taxon>
        <taxon>Sordariomycetes</taxon>
        <taxon>Hypocreomycetidae</taxon>
        <taxon>Hypocreales</taxon>
        <taxon>Clavicipitaceae</taxon>
        <taxon>Clavicipitaceae incertae sedis</taxon>
        <taxon>'Torrubiella' clade</taxon>
    </lineage>
</organism>
<keyword evidence="2" id="KW-1133">Transmembrane helix</keyword>
<dbReference type="PANTHER" id="PTHR33365">
    <property type="entry name" value="YALI0B05434P"/>
    <property type="match status" value="1"/>
</dbReference>
<dbReference type="Pfam" id="PF11807">
    <property type="entry name" value="UstYa"/>
    <property type="match status" value="1"/>
</dbReference>
<accession>A0A0A1T0U6</accession>
<reference evidence="3 4" key="1">
    <citation type="journal article" date="2015" name="Genome Announc.">
        <title>Draft Genome Sequence and Gene Annotation of the Entomopathogenic Fungus Verticillium hemipterigenum.</title>
        <authorList>
            <person name="Horn F."/>
            <person name="Habel A."/>
            <person name="Scharf D.H."/>
            <person name="Dworschak J."/>
            <person name="Brakhage A.A."/>
            <person name="Guthke R."/>
            <person name="Hertweck C."/>
            <person name="Linde J."/>
        </authorList>
    </citation>
    <scope>NUCLEOTIDE SEQUENCE [LARGE SCALE GENOMIC DNA]</scope>
</reference>
<comment type="similarity">
    <text evidence="1">Belongs to the ustYa family.</text>
</comment>
<dbReference type="GO" id="GO:0043386">
    <property type="term" value="P:mycotoxin biosynthetic process"/>
    <property type="evidence" value="ECO:0007669"/>
    <property type="project" value="InterPro"/>
</dbReference>
<evidence type="ECO:0000256" key="2">
    <source>
        <dbReference type="SAM" id="Phobius"/>
    </source>
</evidence>